<feature type="disulfide bond" evidence="18">
    <location>
        <begin position="3231"/>
        <end position="3243"/>
    </location>
</feature>
<keyword evidence="3" id="KW-1003">Cell membrane</keyword>
<dbReference type="FunFam" id="4.10.400.10:FF:000034">
    <property type="entry name" value="Low-density lipoprotein receptor-related protein 2"/>
    <property type="match status" value="3"/>
</dbReference>
<feature type="disulfide bond" evidence="18">
    <location>
        <begin position="2561"/>
        <end position="2579"/>
    </location>
</feature>
<feature type="disulfide bond" evidence="18">
    <location>
        <begin position="3354"/>
        <end position="3366"/>
    </location>
</feature>
<dbReference type="PROSITE" id="PS51120">
    <property type="entry name" value="LDLRB"/>
    <property type="match status" value="13"/>
</dbReference>
<feature type="repeat" description="LDL-receptor class B" evidence="19">
    <location>
        <begin position="2080"/>
        <end position="2128"/>
    </location>
</feature>
<dbReference type="InterPro" id="IPR013658">
    <property type="entry name" value="SGL"/>
</dbReference>
<comment type="subcellular location">
    <subcellularLocation>
        <location evidence="1">Cell membrane</location>
        <topology evidence="1">Single-pass type I membrane protein</topology>
    </subcellularLocation>
    <subcellularLocation>
        <location evidence="16">Membrane</location>
        <location evidence="16">Coated pit</location>
    </subcellularLocation>
</comment>
<feature type="repeat" description="LDL-receptor class B" evidence="19">
    <location>
        <begin position="1674"/>
        <end position="1716"/>
    </location>
</feature>
<dbReference type="InterPro" id="IPR023415">
    <property type="entry name" value="LDLR_class-A_CS"/>
</dbReference>
<evidence type="ECO:0000256" key="19">
    <source>
        <dbReference type="PROSITE-ProRule" id="PRU00461"/>
    </source>
</evidence>
<feature type="domain" description="EGF-like" evidence="21">
    <location>
        <begin position="4079"/>
        <end position="4115"/>
    </location>
</feature>
<dbReference type="FunFam" id="2.10.25.10:FF:000009">
    <property type="entry name" value="Low-density lipoprotein receptor isoform 1"/>
    <property type="match status" value="1"/>
</dbReference>
<keyword evidence="5" id="KW-0254">Endocytosis</keyword>
<feature type="disulfide bond" evidence="18">
    <location>
        <begin position="2478"/>
        <end position="2496"/>
    </location>
</feature>
<feature type="disulfide bond" evidence="18">
    <location>
        <begin position="2328"/>
        <end position="2343"/>
    </location>
</feature>
<dbReference type="SUPFAM" id="SSF63825">
    <property type="entry name" value="YWTD domain"/>
    <property type="match status" value="8"/>
</dbReference>
<keyword evidence="11 20" id="KW-0472">Membrane</keyword>
<organism evidence="23">
    <name type="scientific">Lymnaea stagnalis</name>
    <name type="common">Great pond snail</name>
    <name type="synonym">Helix stagnalis</name>
    <dbReference type="NCBI Taxonomy" id="6523"/>
    <lineage>
        <taxon>Eukaryota</taxon>
        <taxon>Metazoa</taxon>
        <taxon>Spiralia</taxon>
        <taxon>Lophotrochozoa</taxon>
        <taxon>Mollusca</taxon>
        <taxon>Gastropoda</taxon>
        <taxon>Heterobranchia</taxon>
        <taxon>Euthyneura</taxon>
        <taxon>Panpulmonata</taxon>
        <taxon>Hygrophila</taxon>
        <taxon>Lymnaeoidea</taxon>
        <taxon>Lymnaeidae</taxon>
        <taxon>Lymnaea</taxon>
    </lineage>
</organism>
<evidence type="ECO:0000256" key="5">
    <source>
        <dbReference type="ARBA" id="ARBA00022583"/>
    </source>
</evidence>
<evidence type="ECO:0000256" key="7">
    <source>
        <dbReference type="ARBA" id="ARBA00022729"/>
    </source>
</evidence>
<dbReference type="PRINTS" id="PR00261">
    <property type="entry name" value="LDLRECEPTOR"/>
</dbReference>
<dbReference type="SUPFAM" id="SSF57184">
    <property type="entry name" value="Growth factor receptor domain"/>
    <property type="match status" value="2"/>
</dbReference>
<reference evidence="22 24" key="2">
    <citation type="submission" date="2024-04" db="EMBL/GenBank/DDBJ databases">
        <authorList>
            <consortium name="Genoscope - CEA"/>
            <person name="William W."/>
        </authorList>
    </citation>
    <scope>NUCLEOTIDE SEQUENCE [LARGE SCALE GENOMIC DNA]</scope>
</reference>
<feature type="repeat" description="LDL-receptor class B" evidence="19">
    <location>
        <begin position="2919"/>
        <end position="2962"/>
    </location>
</feature>
<feature type="disulfide bond" evidence="18">
    <location>
        <begin position="3413"/>
        <end position="3428"/>
    </location>
</feature>
<evidence type="ECO:0000256" key="9">
    <source>
        <dbReference type="ARBA" id="ARBA00022837"/>
    </source>
</evidence>
<feature type="disulfide bond" evidence="18">
    <location>
        <begin position="2345"/>
        <end position="2357"/>
    </location>
</feature>
<gene>
    <name evidence="22" type="ORF">GSLYS_00011005001</name>
</gene>
<dbReference type="CDD" id="cd00112">
    <property type="entry name" value="LDLa"/>
    <property type="match status" value="24"/>
</dbReference>
<feature type="disulfide bond" evidence="18">
    <location>
        <begin position="3322"/>
        <end position="3340"/>
    </location>
</feature>
<feature type="repeat" description="LDL-receptor class B" evidence="19">
    <location>
        <begin position="2876"/>
        <end position="2918"/>
    </location>
</feature>
<dbReference type="GO" id="GO:0006897">
    <property type="term" value="P:endocytosis"/>
    <property type="evidence" value="ECO:0007669"/>
    <property type="project" value="UniProtKB-KW"/>
</dbReference>
<evidence type="ECO:0000256" key="13">
    <source>
        <dbReference type="ARBA" id="ARBA00023170"/>
    </source>
</evidence>
<dbReference type="PROSITE" id="PS00010">
    <property type="entry name" value="ASX_HYDROXYL"/>
    <property type="match status" value="1"/>
</dbReference>
<feature type="repeat" description="LDL-receptor class B" evidence="19">
    <location>
        <begin position="1717"/>
        <end position="1759"/>
    </location>
</feature>
<feature type="disulfide bond" evidence="18">
    <location>
        <begin position="2650"/>
        <end position="2668"/>
    </location>
</feature>
<keyword evidence="9" id="KW-0106">Calcium</keyword>
<dbReference type="InterPro" id="IPR009030">
    <property type="entry name" value="Growth_fac_rcpt_cys_sf"/>
</dbReference>
<feature type="disulfide bond" evidence="18">
    <location>
        <begin position="2471"/>
        <end position="2483"/>
    </location>
</feature>
<feature type="domain" description="EGF-like" evidence="21">
    <location>
        <begin position="3966"/>
        <end position="4002"/>
    </location>
</feature>
<dbReference type="PROSITE" id="PS01186">
    <property type="entry name" value="EGF_2"/>
    <property type="match status" value="2"/>
</dbReference>
<evidence type="ECO:0000256" key="8">
    <source>
        <dbReference type="ARBA" id="ARBA00022737"/>
    </source>
</evidence>
<dbReference type="PROSITE" id="PS50026">
    <property type="entry name" value="EGF_3"/>
    <property type="match status" value="4"/>
</dbReference>
<keyword evidence="15" id="KW-0325">Glycoprotein</keyword>
<dbReference type="PROSITE" id="PS50068">
    <property type="entry name" value="LDLRA_2"/>
    <property type="match status" value="29"/>
</dbReference>
<feature type="disulfide bond" evidence="18">
    <location>
        <begin position="803"/>
        <end position="821"/>
    </location>
</feature>
<dbReference type="GO" id="GO:0005905">
    <property type="term" value="C:clathrin-coated pit"/>
    <property type="evidence" value="ECO:0007669"/>
    <property type="project" value="UniProtKB-KW"/>
</dbReference>
<dbReference type="PANTHER" id="PTHR22722">
    <property type="entry name" value="LOW-DENSITY LIPOPROTEIN RECEPTOR-RELATED PROTEIN 2-RELATED"/>
    <property type="match status" value="1"/>
</dbReference>
<keyword evidence="7" id="KW-0732">Signal</keyword>
<evidence type="ECO:0000313" key="22">
    <source>
        <dbReference type="EMBL" id="CAL1537092.1"/>
    </source>
</evidence>
<feature type="transmembrane region" description="Helical" evidence="20">
    <location>
        <begin position="4312"/>
        <end position="4334"/>
    </location>
</feature>
<feature type="disulfide bond" evidence="18">
    <location>
        <begin position="2452"/>
        <end position="2467"/>
    </location>
</feature>
<evidence type="ECO:0000256" key="16">
    <source>
        <dbReference type="ARBA" id="ARBA00037878"/>
    </source>
</evidence>
<feature type="disulfide bond" evidence="18">
    <location>
        <begin position="3361"/>
        <end position="3379"/>
    </location>
</feature>
<feature type="disulfide bond" evidence="18">
    <location>
        <begin position="2440"/>
        <end position="2458"/>
    </location>
</feature>
<dbReference type="SUPFAM" id="SSF57196">
    <property type="entry name" value="EGF/Laminin"/>
    <property type="match status" value="9"/>
</dbReference>
<feature type="disulfide bond" evidence="18">
    <location>
        <begin position="2554"/>
        <end position="2566"/>
    </location>
</feature>
<name>A0A6G7S6R9_LYMST</name>
<evidence type="ECO:0000256" key="18">
    <source>
        <dbReference type="PROSITE-ProRule" id="PRU00124"/>
    </source>
</evidence>
<dbReference type="InterPro" id="IPR051221">
    <property type="entry name" value="LDLR-related"/>
</dbReference>
<comment type="caution">
    <text evidence="17">Lacks conserved residue(s) required for the propagation of feature annotation.</text>
</comment>
<feature type="disulfide bond" evidence="18">
    <location>
        <begin position="2616"/>
        <end position="2631"/>
    </location>
</feature>
<dbReference type="InterPro" id="IPR001881">
    <property type="entry name" value="EGF-like_Ca-bd_dom"/>
</dbReference>
<feature type="disulfide bond" evidence="18">
    <location>
        <begin position="3211"/>
        <end position="3226"/>
    </location>
</feature>
<accession>A0A6G7S6R9</accession>
<keyword evidence="4 17" id="KW-0245">EGF-like domain</keyword>
<dbReference type="Pfam" id="PF24468">
    <property type="entry name" value="EGF_LRP2"/>
    <property type="match status" value="1"/>
</dbReference>
<dbReference type="PROSITE" id="PS00022">
    <property type="entry name" value="EGF_1"/>
    <property type="match status" value="3"/>
</dbReference>
<keyword evidence="8" id="KW-0677">Repeat</keyword>
<keyword evidence="13 23" id="KW-0675">Receptor</keyword>
<feature type="disulfide bond" evidence="18">
    <location>
        <begin position="2412"/>
        <end position="2427"/>
    </location>
</feature>
<evidence type="ECO:0000256" key="20">
    <source>
        <dbReference type="SAM" id="Phobius"/>
    </source>
</evidence>
<dbReference type="Pfam" id="PF14670">
    <property type="entry name" value="FXa_inhibition"/>
    <property type="match status" value="1"/>
</dbReference>
<evidence type="ECO:0000256" key="1">
    <source>
        <dbReference type="ARBA" id="ARBA00004251"/>
    </source>
</evidence>
<dbReference type="Pfam" id="PF00057">
    <property type="entry name" value="Ldl_recept_a"/>
    <property type="match status" value="25"/>
</dbReference>
<feature type="disulfide bond" evidence="18">
    <location>
        <begin position="734"/>
        <end position="749"/>
    </location>
</feature>
<feature type="disulfide bond" evidence="18">
    <location>
        <begin position="602"/>
        <end position="620"/>
    </location>
</feature>
<evidence type="ECO:0000313" key="24">
    <source>
        <dbReference type="Proteomes" id="UP001497497"/>
    </source>
</evidence>
<feature type="disulfide bond" evidence="18">
    <location>
        <begin position="815"/>
        <end position="830"/>
    </location>
</feature>
<evidence type="ECO:0000313" key="23">
    <source>
        <dbReference type="EMBL" id="QIJ96587.1"/>
    </source>
</evidence>
<feature type="domain" description="EGF-like" evidence="21">
    <location>
        <begin position="4039"/>
        <end position="4074"/>
    </location>
</feature>
<feature type="domain" description="EGF-like" evidence="21">
    <location>
        <begin position="2739"/>
        <end position="2778"/>
    </location>
</feature>
<feature type="disulfide bond" evidence="18">
    <location>
        <begin position="859"/>
        <end position="874"/>
    </location>
</feature>
<evidence type="ECO:0000256" key="17">
    <source>
        <dbReference type="PROSITE-ProRule" id="PRU00076"/>
    </source>
</evidence>
<dbReference type="PROSITE" id="PS01187">
    <property type="entry name" value="EGF_CA"/>
    <property type="match status" value="1"/>
</dbReference>
<feature type="disulfide bond" evidence="18">
    <location>
        <begin position="641"/>
        <end position="659"/>
    </location>
</feature>
<dbReference type="FunFam" id="2.120.10.30:FF:000241">
    <property type="entry name" value="Low-density lipoprotein receptor-related protein 6"/>
    <property type="match status" value="6"/>
</dbReference>
<feature type="disulfide bond" evidence="18">
    <location>
        <begin position="2352"/>
        <end position="2370"/>
    </location>
</feature>
<feature type="disulfide bond" evidence="18">
    <location>
        <begin position="2510"/>
        <end position="2522"/>
    </location>
</feature>
<dbReference type="CDD" id="cd00054">
    <property type="entry name" value="EGF_CA"/>
    <property type="match status" value="1"/>
</dbReference>
<feature type="repeat" description="LDL-receptor class B" evidence="19">
    <location>
        <begin position="3791"/>
        <end position="3834"/>
    </location>
</feature>
<dbReference type="InterPro" id="IPR018097">
    <property type="entry name" value="EGF_Ca-bd_CS"/>
</dbReference>
<proteinExistence type="evidence at transcript level"/>
<dbReference type="FunFam" id="2.120.10.30:FF:000012">
    <property type="entry name" value="Low density lipoprotein receptor-related protein 1"/>
    <property type="match status" value="1"/>
</dbReference>
<dbReference type="InterPro" id="IPR036055">
    <property type="entry name" value="LDL_receptor-like_sf"/>
</dbReference>
<feature type="disulfide bond" evidence="17">
    <location>
        <begin position="4043"/>
        <end position="4053"/>
    </location>
</feature>
<dbReference type="InterPro" id="IPR002172">
    <property type="entry name" value="LDrepeatLR_classA_rpt"/>
</dbReference>
<dbReference type="GO" id="GO:0005509">
    <property type="term" value="F:calcium ion binding"/>
    <property type="evidence" value="ECO:0007669"/>
    <property type="project" value="InterPro"/>
</dbReference>
<evidence type="ECO:0000256" key="11">
    <source>
        <dbReference type="ARBA" id="ARBA00023136"/>
    </source>
</evidence>
<feature type="disulfide bond" evidence="18">
    <location>
        <begin position="3473"/>
        <end position="3485"/>
    </location>
</feature>
<feature type="disulfide bond" evidence="18">
    <location>
        <begin position="3171"/>
        <end position="3186"/>
    </location>
</feature>
<dbReference type="InterPro" id="IPR056588">
    <property type="entry name" value="EGF_LRP2"/>
</dbReference>
<sequence length="4445" mass="498911">MAQLSCGSLRDVYPTWEVKTQYSLKSVKAIAKDWLSGNWYFADEFKEIIFFCTSDGSYCQTVLTSGIKRPKSLAVDASKGYLFYSDWSSNDLAHVGRIDLDGSNPLKLASIKIVHPNGLTADIANSHLYWGDSFLDVIERVDYIGHKRIVIAKGIDVFHVFGMSILQNYLYVVNHLNNTIVRIHRYNSTVPNKIMLKASRKPGTIKLFHPVAQPFEKFDVCSWAQCDQICVPVPNPVNDSVKASCVCKLGFKQAPDGKCTKQDATKFMLLTNGQQGMIHFISTDSSEVKRDLYPPIANLGRPTCVDFDYLEGYIYFFDVSSHTLRRRRFDSDKEPEAVVTQGINCDGLAVDWSGRNIYCSDSGRNKIVAISLRNFSHIYTVIDSDKLKEVINPKALAIDAKNGKLYWTDWVISPGAGNASINWVYMDGSNWARIQHKEIQWPNGLVLDPNTQMLYWTDAYYDRIESMSIDGTHRQVILNFTSNLHPFGITKHGNKLYWAESMDGSLMEIDLATKKVTNYRNSSAPVFDVKLYANNSQPNAGHPCSTNNGGCSDLCLLTPGGGAACKCADGRTSTNNGVLCTGKLTPGNIAPRKCQGLLEFECANGECIHSTRTCDGKFDCTDKSDEDMMNHTCQDEGMFKCNTSTCLYMQFKCDGEVDCVFGEDEKNCSDHSCMADHFQCATSKQCVPLTWKCDGEKDCSDGSDEDEAHCCKVTCKPEEFACLDGRCIRYEFRCDNEYDCMDNSDELDCQEWCDPVREFKCINESRCIPKIFQCDGEKNCQDGADEKGCEKHERICHKDEFSCSDGTCLKLEYKCDGSNDCLDGSDEINCLKNMTDKVCHWTEFKCSDGTQCIASVWRCDQEFDCKDKSDEKDCAKCQSPNFACKAHQTMCIPPEKLCDNNNDCPDYSDEGRLCEYDMCLNNDCEAKCHKSPDGFVCSCPENQKLRPDNKTCVDINSCEKWGICSQLCQPTFHGHKCYCSPGYTLQADGYGCKPIDPDPVYIIFANRHEIRRLNTHDKSMTHLVSNLQNAIALDFHYNQSLVFWTDVSNDKIYRGEINANSVTKIEPIIEFGLATTEGVAVDWIANTIYWVESNLDQIEVAKLDGSERATLIAGNMTSPRAIVLDPRVGKLFWTDWDGAHPRIESCSMAGEPETRTVVYDIRNQKGAGWPNGLAVDYETKRLYWVDARSDSIHCITYEGKDHQLILKSNRALSHPFSVTVFEHYIYWTDWRFNTLVVANKYNGSDVHVVHSTYQQPFDLQVYHPKRQPQMANPCLNSPCSHLCLIGDGLKPVCRCPHRYKLSDDKRVCEKDNIFLLFTKENEIRGVDLENAHYNVIPSITVPFVENATSIDYDVTEERLYWTDMKKNVITSAYLNGTGITTVIDSGLSNPSGFAIDWVSKNMYFSSYNDVEGYISVAKLDGAYRKEIYRSTFASKPNSIAIHPSKGVMFWSDLGGEHHTIWKANMDGKKSGVFVEVVKKPASLTLDMVYNRLYWISQEEGAIFWCDVSLSKCNATLDQNVSMKEPISMTLQMFTVSEQSYFMLTDSTLTKCSLFFQFQNGHKITMREDTKNVFDLRVYDPSSRQGTTNNCSVKNGGCEQLCLPTPDRGGIVCECTVGYQAVAGGKCHGIDTFILYTQASEIQGMLLDAQTHSPALASISKISRATSVDFHADNGHIYWVDSDLRLISRIKRDLSGREVIVSQGISGAESLAVDWIAGNIYWTDQGHNTIEVIRLNGSQRHVVLHEDIDKPRSIAVHPAKGYLYFANGGVSPKIVRTRLDGSERVDFVSSTDAQPVKAPFGLAIDFDTDDLYWCDKDLDFIERVTPSGQRFSVVTHNLTDCMSVAVHKDRLYWADLTDLQGSIKYVNKTGRDVTARDITVMKKNITKLKDIKVFDGEAQIGSNPCGENNGGCEELCLYRGNSNFTCACSYGRLKEDGKSCAEHDSFLLYSEITSLRSLILANSTDRNAPRHPIQNETYMKNVIGLAFDYATERIFFSDIQQGNIQAVFFNGTGFRIIKEGVGSAEGLAFDPLQKHLYWTSYSGSNINRISFNGLSPTKNDIFYQLDHTDHPRDIVVNSCIRRIFWTNWSDRRPSIQTSSYDSDGSTDSSESIITEGIRTPNGLTIDHKAQKLYWSDARLDKIERCDFDGSNRFIVVTSIPEHSFGLAVYGDFLYWTDWVVRAVVRANKYDGSRTTFLKKNINRQPMGIIAVANDTDDCMLNPCFENAFGCAEICVVSVKGDAMCQCGPGKKLLSDGKRCVSKDLENCDGEDFICEDNKLCIPFNKTCNDIPDCLDASDESNHYCSTRHCPQHWYQCQNSSRCIMNSRICDGRNDCGDGSDELNCPCAKNEFRCNNGMCILAKYKCDFDSDCPDLSDEIGCSKTCEDLGIHGIQHIDLVSCNTTSMCIYPNWICDGSNDCWDNNDEVNCDVLSGCTEFAFTCDDGKCILPQWKCDAEKDCADGSDEKNCTFACEPNQFECEDTICIPGSWVCDGREDCPDGKDEKHNCSLNCTDDQFKCPGGPCISKDWVCDTDPDCPNGEDERVDDIAKCSPVVCIQDQFTCLNRRCIKNEFFCDGDDDCGDNSDEPNMCIPLNSQCSENEFQCQHDLKCIQGIKRCNGRIDCHDHSDEKDCLTSEFENLNPCHNTSQFQCSNKMCINESLVCNGNDDCGDDSDEPSNCGINECHSRRPVCSQHCVDKKVGYECQCHPGYSFMEDTHDNVSETNNRNKIQKTSLNRKCIDVDECKNMYPCSHYCTNTIGSFKCSCADGYSMLGDGRSCVVADGIEVQLLVSNRYYLRLIGTTKNNVTTFTSELKNSVAVDYDWKDQMVYWSDITNDRSSISRMGFNFTSKTKTSDTENLHTNTVRNPDGLAVDWVGRNLYWCDKTTDTIEVSRLDGKYRKVLLRQQLQEPRALEVFPQKGLLFFTDWGNNPHISRMNMDGTNLMQIVNTSIAWPNALTIDYVTEKVFWGDGSLDYIGMADLDGSNFRYIIKDNNKIPHVFALGIFEGLLYWTDWEKSSVLSAAKFSGNNITRKKVFSQRPMDIQVVHPLRQTAVLDKYNMSPCDYQQCTHLCLLRPGENGVGVQAVCACPESHYLANDSRSCISNCTSSQILCSSTSKCIPFWWKCDNRPDCEDGSDEPKDECGAYHCSHPGMFQCTNATSARDCLLPTQICDGTQHCHDGSDENICAKYTCMEHYAKCHADNTCIPKFKVCDGHPDCSDKEDENNCEQVDCNPEQFKCANSRCVPYVWKCDNDDDCGDGSDEPEDCKTSPCPKDFSKCNVTGKCIPENWKCDGDYDCGDQDTSDEDFDECHSQTCDPTFFKCHNGHCIPGRWKCDFHDDCRDGSDEQNCNNKTCSSNEFRCGHGKCIPKPLTCNGVFDCWDNTDEINCSLSCDSTTEFQCKNVPHCIAIKWLCDGESDCADNSDEKNCERNCTEKEFKCKNTQCKPRDWQCDGDDDCGDNSDEDEQLCAQLACPPGRFRCKRHKCIWNNMVCNNVKDCPDGEDEDITQCAIAKECTRPSFLCDSLTKCVHQNQMCDDVTDCVDGSDEDKAFCDSLKSVNCSVRNGGCEHHCNTTSNGAKCSCKKNYILNEDSKSCSFDNPCNHYNTCSQLCHYNKDQGLVECSCAKGFTRAEHSSCFATGTEPVFLLAEKGTVVLRYMVDFDQTETIIPKMDNKNKHIVSIDMDISQNIVFFINQTGTEYFLMKSELPKNLNKTRRKRQISNKPPEILHLQDRQLFEMGGLAVDWVTKHVYLTDVTNRQIHVFNYNAERGKVVARQHMSQPYAIAVDPIKGYIFWTDRGVQAKIERANLDGSERTTIVSSEISWPNGITLDTIGGWVYWTDTKKHTVEVAKYDGSRRQKVFVTSDDPPFAVDFFEDYLYIVTYKTSQVIKVHKFKQFNSTLFTTLSHASDLRIIQDNKQQKVSSNCTGNPCEKTEICFNKAQDVKGFICLCPDGAQKNGNSCDYEKPPGCENYCKNGRCELTKVTGKPKCICEQSYFGEQCETHSCQGYCLNGNCTPSQTPNTPPICRCLPGFSGERCEKYACTSYCQNGGVCRIIQGQPHCFCPLLYDGVRCENQKPEMDWCSHICKNGGQCIKERFGYIRCNCTSGFTGQRCEQCVGLTCANGGTCFRDATTKQAKCECLEGFDSRTNCANILNCSMMCTSGVKLLPEQCDCNCKPTYFAANCRQCPIACPKNQVCFTGSGKPNCECDLIHDGPNCERCKCETTGLCSVDTDGKPVCNCSMETFGPLCQYGCVGSCGKNGRCSECYLKTSSHHPQCMPGKCICYEGFSGPTCAAHTEGSKEQSTADTNPLMIAVPIAIALIVIAVIVILIFVMKRRNRRSSQYGHKRMDERGGNMNVTNPVYMRRDAEDDEEDECEPLSGGAIFTGDTSSNFASPMYNGYSNDSTQKLLSSSVTEEHNTFNDGDVVFAGSTRDHTEDIQTTIA</sequence>
<evidence type="ECO:0000256" key="6">
    <source>
        <dbReference type="ARBA" id="ARBA00022692"/>
    </source>
</evidence>
<feature type="disulfide bond" evidence="17">
    <location>
        <begin position="4083"/>
        <end position="4093"/>
    </location>
</feature>
<evidence type="ECO:0000256" key="4">
    <source>
        <dbReference type="ARBA" id="ARBA00022536"/>
    </source>
</evidence>
<dbReference type="Gene3D" id="2.10.25.10">
    <property type="entry name" value="Laminin"/>
    <property type="match status" value="10"/>
</dbReference>
<dbReference type="InterPro" id="IPR000033">
    <property type="entry name" value="LDLR_classB_rpt"/>
</dbReference>
<dbReference type="PROSITE" id="PS01209">
    <property type="entry name" value="LDLRA_1"/>
    <property type="match status" value="11"/>
</dbReference>
<feature type="disulfide bond" evidence="18">
    <location>
        <begin position="3373"/>
        <end position="3388"/>
    </location>
</feature>
<feature type="disulfide bond" evidence="18">
    <location>
        <begin position="3315"/>
        <end position="3327"/>
    </location>
</feature>
<keyword evidence="24" id="KW-1185">Reference proteome</keyword>
<dbReference type="GO" id="GO:0043235">
    <property type="term" value="C:receptor complex"/>
    <property type="evidence" value="ECO:0007669"/>
    <property type="project" value="TreeGrafter"/>
</dbReference>
<dbReference type="SMART" id="SM00135">
    <property type="entry name" value="LY"/>
    <property type="match status" value="35"/>
</dbReference>
<feature type="disulfide bond" evidence="17">
    <location>
        <begin position="2743"/>
        <end position="2753"/>
    </location>
</feature>
<feature type="disulfide bond" evidence="18">
    <location>
        <begin position="796"/>
        <end position="808"/>
    </location>
</feature>
<feature type="disulfide bond" evidence="18">
    <location>
        <begin position="2433"/>
        <end position="2445"/>
    </location>
</feature>
<feature type="disulfide bond" evidence="18">
    <location>
        <begin position="3334"/>
        <end position="3349"/>
    </location>
</feature>
<dbReference type="SMART" id="SM00192">
    <property type="entry name" value="LDLa"/>
    <property type="match status" value="29"/>
</dbReference>
<evidence type="ECO:0000256" key="12">
    <source>
        <dbReference type="ARBA" id="ARBA00023157"/>
    </source>
</evidence>
<feature type="disulfide bond" evidence="18">
    <location>
        <begin position="3480"/>
        <end position="3498"/>
    </location>
</feature>
<feature type="disulfide bond" evidence="17">
    <location>
        <begin position="4064"/>
        <end position="4073"/>
    </location>
</feature>
<feature type="disulfide bond" evidence="18">
    <location>
        <begin position="715"/>
        <end position="727"/>
    </location>
</feature>
<feature type="repeat" description="LDL-receptor class B" evidence="19">
    <location>
        <begin position="1357"/>
        <end position="1399"/>
    </location>
</feature>
<keyword evidence="12 17" id="KW-1015">Disulfide bond</keyword>
<evidence type="ECO:0000256" key="14">
    <source>
        <dbReference type="ARBA" id="ARBA00023176"/>
    </source>
</evidence>
<dbReference type="Pfam" id="PF00058">
    <property type="entry name" value="Ldl_recept_b"/>
    <property type="match status" value="8"/>
</dbReference>
<keyword evidence="23" id="KW-0449">Lipoprotein</keyword>
<dbReference type="SMART" id="SM00179">
    <property type="entry name" value="EGF_CA"/>
    <property type="match status" value="5"/>
</dbReference>
<feature type="repeat" description="LDL-receptor class B" evidence="19">
    <location>
        <begin position="2963"/>
        <end position="3005"/>
    </location>
</feature>
<feature type="repeat" description="LDL-receptor class B" evidence="19">
    <location>
        <begin position="3835"/>
        <end position="3877"/>
    </location>
</feature>
<feature type="disulfide bond" evidence="18">
    <location>
        <begin position="3238"/>
        <end position="3256"/>
    </location>
</feature>
<feature type="repeat" description="LDL-receptor class B" evidence="19">
    <location>
        <begin position="2129"/>
        <end position="2171"/>
    </location>
</feature>
<evidence type="ECO:0000259" key="21">
    <source>
        <dbReference type="PROSITE" id="PS50026"/>
    </source>
</evidence>
<feature type="disulfide bond" evidence="18">
    <location>
        <begin position="2517"/>
        <end position="2535"/>
    </location>
</feature>
<feature type="disulfide bond" evidence="18">
    <location>
        <begin position="3439"/>
        <end position="3457"/>
    </location>
</feature>
<dbReference type="PANTHER" id="PTHR22722:SF5">
    <property type="entry name" value="LOW-DENSITY LIPOPROTEIN RECEPTOR-RELATED PROTEIN 1B"/>
    <property type="match status" value="1"/>
</dbReference>
<protein>
    <submittedName>
        <fullName evidence="23">Apolipoprotein E receptor</fullName>
    </submittedName>
</protein>
<evidence type="ECO:0000256" key="2">
    <source>
        <dbReference type="ARBA" id="ARBA00009939"/>
    </source>
</evidence>
<feature type="repeat" description="LDL-receptor class B" evidence="19">
    <location>
        <begin position="1086"/>
        <end position="1128"/>
    </location>
</feature>
<feature type="disulfide bond" evidence="18">
    <location>
        <begin position="722"/>
        <end position="740"/>
    </location>
</feature>
<dbReference type="SMART" id="SM00181">
    <property type="entry name" value="EGF"/>
    <property type="match status" value="25"/>
</dbReference>
<evidence type="ECO:0000256" key="15">
    <source>
        <dbReference type="ARBA" id="ARBA00023180"/>
    </source>
</evidence>
<feature type="repeat" description="LDL-receptor class B" evidence="19">
    <location>
        <begin position="452"/>
        <end position="495"/>
    </location>
</feature>
<keyword evidence="14" id="KW-0168">Coated pit</keyword>
<feature type="disulfide bond" evidence="18">
    <location>
        <begin position="774"/>
        <end position="789"/>
    </location>
</feature>
<feature type="repeat" description="LDL-receptor class B" evidence="19">
    <location>
        <begin position="1180"/>
        <end position="1224"/>
    </location>
</feature>
<evidence type="ECO:0000256" key="10">
    <source>
        <dbReference type="ARBA" id="ARBA00022989"/>
    </source>
</evidence>
<keyword evidence="6 20" id="KW-0812">Transmembrane</keyword>
<feature type="disulfide bond" evidence="17">
    <location>
        <begin position="3992"/>
        <end position="4001"/>
    </location>
</feature>
<dbReference type="GO" id="GO:0005886">
    <property type="term" value="C:plasma membrane"/>
    <property type="evidence" value="ECO:0007669"/>
    <property type="project" value="UniProtKB-SubCell"/>
</dbReference>
<dbReference type="SUPFAM" id="SSF57424">
    <property type="entry name" value="LDL receptor-like module"/>
    <property type="match status" value="22"/>
</dbReference>
<dbReference type="Gene3D" id="2.120.10.30">
    <property type="entry name" value="TolB, C-terminal domain"/>
    <property type="match status" value="8"/>
</dbReference>
<feature type="disulfide bond" evidence="17">
    <location>
        <begin position="4105"/>
        <end position="4114"/>
    </location>
</feature>
<dbReference type="Pfam" id="PF08450">
    <property type="entry name" value="SGL"/>
    <property type="match status" value="1"/>
</dbReference>
<keyword evidence="10 20" id="KW-1133">Transmembrane helix</keyword>
<feature type="disulfide bond" evidence="18">
    <location>
        <begin position="3432"/>
        <end position="3444"/>
    </location>
</feature>
<dbReference type="InterPro" id="IPR000152">
    <property type="entry name" value="EGF-type_Asp/Asn_hydroxyl_site"/>
</dbReference>
<dbReference type="EMBL" id="MT137053">
    <property type="protein sequence ID" value="QIJ96587.1"/>
    <property type="molecule type" value="mRNA"/>
</dbReference>
<dbReference type="Proteomes" id="UP001497497">
    <property type="component" value="Unassembled WGS sequence"/>
</dbReference>
<feature type="disulfide bond" evidence="18">
    <location>
        <begin position="2364"/>
        <end position="2379"/>
    </location>
</feature>
<dbReference type="InterPro" id="IPR011042">
    <property type="entry name" value="6-blade_b-propeller_TolB-like"/>
</dbReference>
<dbReference type="InterPro" id="IPR000742">
    <property type="entry name" value="EGF"/>
</dbReference>
<evidence type="ECO:0000256" key="3">
    <source>
        <dbReference type="ARBA" id="ARBA00022475"/>
    </source>
</evidence>
<comment type="similarity">
    <text evidence="2">Belongs to the LDLR family.</text>
</comment>
<feature type="disulfide bond" evidence="18">
    <location>
        <begin position="653"/>
        <end position="668"/>
    </location>
</feature>
<reference evidence="23" key="1">
    <citation type="journal article" date="2020" name="Invertebr. Neurosci.">
        <title>Aging and disease-relevant gene products in the neuronal transcriptome of the great pond snail (Lymnaea stagnalis): a potential model of aging, age-related memory loss, and neurodegenerative diseases.</title>
        <authorList>
            <person name="Fodor I."/>
            <person name="Urban P."/>
            <person name="Kemenes G."/>
            <person name="Koene J.M."/>
            <person name="Pirger Z."/>
        </authorList>
    </citation>
    <scope>NUCLEOTIDE SEQUENCE</scope>
</reference>
<dbReference type="Gene3D" id="4.10.400.10">
    <property type="entry name" value="Low-density Lipoprotein Receptor"/>
    <property type="match status" value="29"/>
</dbReference>
<dbReference type="EMBL" id="CAXITT010000248">
    <property type="protein sequence ID" value="CAL1537092.1"/>
    <property type="molecule type" value="Genomic_DNA"/>
</dbReference>